<dbReference type="Pfam" id="PF03110">
    <property type="entry name" value="SBP"/>
    <property type="match status" value="1"/>
</dbReference>
<accession>A0AAV8SK67</accession>
<dbReference type="InterPro" id="IPR044817">
    <property type="entry name" value="SBP-like"/>
</dbReference>
<keyword evidence="4" id="KW-0862">Zinc</keyword>
<evidence type="ECO:0000256" key="9">
    <source>
        <dbReference type="PROSITE-ProRule" id="PRU00470"/>
    </source>
</evidence>
<dbReference type="InterPro" id="IPR004333">
    <property type="entry name" value="SBP_dom"/>
</dbReference>
<evidence type="ECO:0000313" key="11">
    <source>
        <dbReference type="EMBL" id="KAJ8752453.1"/>
    </source>
</evidence>
<dbReference type="AlphaFoldDB" id="A0AAV8SK67"/>
<dbReference type="GO" id="GO:0005634">
    <property type="term" value="C:nucleus"/>
    <property type="evidence" value="ECO:0007669"/>
    <property type="project" value="UniProtKB-SubCell"/>
</dbReference>
<evidence type="ECO:0000256" key="8">
    <source>
        <dbReference type="ARBA" id="ARBA00023242"/>
    </source>
</evidence>
<organism evidence="11 12">
    <name type="scientific">Erythroxylum novogranatense</name>
    <dbReference type="NCBI Taxonomy" id="1862640"/>
    <lineage>
        <taxon>Eukaryota</taxon>
        <taxon>Viridiplantae</taxon>
        <taxon>Streptophyta</taxon>
        <taxon>Embryophyta</taxon>
        <taxon>Tracheophyta</taxon>
        <taxon>Spermatophyta</taxon>
        <taxon>Magnoliopsida</taxon>
        <taxon>eudicotyledons</taxon>
        <taxon>Gunneridae</taxon>
        <taxon>Pentapetalae</taxon>
        <taxon>rosids</taxon>
        <taxon>fabids</taxon>
        <taxon>Malpighiales</taxon>
        <taxon>Erythroxylaceae</taxon>
        <taxon>Erythroxylum</taxon>
    </lineage>
</organism>
<dbReference type="PANTHER" id="PTHR31251">
    <property type="entry name" value="SQUAMOSA PROMOTER-BINDING-LIKE PROTEIN 4"/>
    <property type="match status" value="1"/>
</dbReference>
<dbReference type="InterPro" id="IPR036893">
    <property type="entry name" value="SBP_sf"/>
</dbReference>
<keyword evidence="7" id="KW-0804">Transcription</keyword>
<evidence type="ECO:0000313" key="12">
    <source>
        <dbReference type="Proteomes" id="UP001159364"/>
    </source>
</evidence>
<comment type="caution">
    <text evidence="11">The sequence shown here is derived from an EMBL/GenBank/DDBJ whole genome shotgun (WGS) entry which is preliminary data.</text>
</comment>
<sequence>MNSFGPPTNAFLLEGDSTLKCSSSTTDSNNRDCSFIDLKLGRFGDLRDPRDFEICKRSAVASFSESSAPLTPPKGMRLRASSQTAHCQVYGCNKDLSSSKEYHKRHKVCEAHTKTAKVVVNGIEQRFCQQCSRFHLLAEFDDGKRSCRKRLAGHNERRRKPQVGIYSRRPGRILQPCNGILPNGPLHPPKYETGDWCRRMKVDRTDFDSSLVIPITNEHLHPKAVLPSDKLDSVFPIFHDNIASSATGSFFSENTNHYPQQFGGHNSDSHSLVQNTSFGNGNLTAFDTASTIQGFSGITGSGCALSLLSPQPQNSSDHSSGIPMTYPLTKQGSSLYHITGQVSDKLVGVGSQISSAGLSNSFSSSTVSSMEGSPLDPILLSDGRVSMNFGVTSRIYQGSHFANSKDHVSCEDGTTMDLFQLSSQLDRVERQRQSMNVKQENNAFGWPRTT</sequence>
<dbReference type="FunFam" id="4.10.1100.10:FF:000001">
    <property type="entry name" value="Squamosa promoter-binding-like protein 14"/>
    <property type="match status" value="1"/>
</dbReference>
<dbReference type="EMBL" id="JAIWQS010000010">
    <property type="protein sequence ID" value="KAJ8752453.1"/>
    <property type="molecule type" value="Genomic_DNA"/>
</dbReference>
<keyword evidence="12" id="KW-1185">Reference proteome</keyword>
<dbReference type="PROSITE" id="PS51141">
    <property type="entry name" value="ZF_SBP"/>
    <property type="match status" value="1"/>
</dbReference>
<comment type="subcellular location">
    <subcellularLocation>
        <location evidence="1">Nucleus</location>
    </subcellularLocation>
</comment>
<dbReference type="PANTHER" id="PTHR31251:SF160">
    <property type="entry name" value="SBP-TYPE DOMAIN-CONTAINING PROTEIN"/>
    <property type="match status" value="1"/>
</dbReference>
<keyword evidence="6" id="KW-0238">DNA-binding</keyword>
<keyword evidence="3 9" id="KW-0863">Zinc-finger</keyword>
<gene>
    <name evidence="11" type="ORF">K2173_004089</name>
</gene>
<dbReference type="Gene3D" id="4.10.1100.10">
    <property type="entry name" value="Transcription factor, SBP-box domain"/>
    <property type="match status" value="1"/>
</dbReference>
<evidence type="ECO:0000256" key="4">
    <source>
        <dbReference type="ARBA" id="ARBA00022833"/>
    </source>
</evidence>
<dbReference type="GO" id="GO:0008270">
    <property type="term" value="F:zinc ion binding"/>
    <property type="evidence" value="ECO:0007669"/>
    <property type="project" value="UniProtKB-KW"/>
</dbReference>
<evidence type="ECO:0000256" key="6">
    <source>
        <dbReference type="ARBA" id="ARBA00023125"/>
    </source>
</evidence>
<dbReference type="Proteomes" id="UP001159364">
    <property type="component" value="Linkage Group LG10"/>
</dbReference>
<reference evidence="11 12" key="1">
    <citation type="submission" date="2021-09" db="EMBL/GenBank/DDBJ databases">
        <title>Genomic insights and catalytic innovation underlie evolution of tropane alkaloids biosynthesis.</title>
        <authorList>
            <person name="Wang Y.-J."/>
            <person name="Tian T."/>
            <person name="Huang J.-P."/>
            <person name="Huang S.-X."/>
        </authorList>
    </citation>
    <scope>NUCLEOTIDE SEQUENCE [LARGE SCALE GENOMIC DNA]</scope>
    <source>
        <strain evidence="11">KIB-2018</strain>
        <tissue evidence="11">Leaf</tissue>
    </source>
</reference>
<dbReference type="SUPFAM" id="SSF103612">
    <property type="entry name" value="SBT domain"/>
    <property type="match status" value="1"/>
</dbReference>
<evidence type="ECO:0000256" key="7">
    <source>
        <dbReference type="ARBA" id="ARBA00023163"/>
    </source>
</evidence>
<keyword evidence="8" id="KW-0539">Nucleus</keyword>
<name>A0AAV8SK67_9ROSI</name>
<feature type="domain" description="SBP-type" evidence="10">
    <location>
        <begin position="84"/>
        <end position="161"/>
    </location>
</feature>
<keyword evidence="2" id="KW-0479">Metal-binding</keyword>
<evidence type="ECO:0000259" key="10">
    <source>
        <dbReference type="PROSITE" id="PS51141"/>
    </source>
</evidence>
<dbReference type="GO" id="GO:0003677">
    <property type="term" value="F:DNA binding"/>
    <property type="evidence" value="ECO:0007669"/>
    <property type="project" value="UniProtKB-KW"/>
</dbReference>
<protein>
    <recommendedName>
        <fullName evidence="10">SBP-type domain-containing protein</fullName>
    </recommendedName>
</protein>
<keyword evidence="5" id="KW-0805">Transcription regulation</keyword>
<proteinExistence type="predicted"/>
<evidence type="ECO:0000256" key="2">
    <source>
        <dbReference type="ARBA" id="ARBA00022723"/>
    </source>
</evidence>
<evidence type="ECO:0000256" key="5">
    <source>
        <dbReference type="ARBA" id="ARBA00023015"/>
    </source>
</evidence>
<evidence type="ECO:0000256" key="3">
    <source>
        <dbReference type="ARBA" id="ARBA00022771"/>
    </source>
</evidence>
<evidence type="ECO:0000256" key="1">
    <source>
        <dbReference type="ARBA" id="ARBA00004123"/>
    </source>
</evidence>